<protein>
    <submittedName>
        <fullName evidence="6">Hydrolase</fullName>
    </submittedName>
</protein>
<evidence type="ECO:0000256" key="3">
    <source>
        <dbReference type="RuleBase" id="RU003476"/>
    </source>
</evidence>
<name>R7WK32_9NOCA</name>
<dbReference type="Pfam" id="PF00293">
    <property type="entry name" value="NUDIX"/>
    <property type="match status" value="1"/>
</dbReference>
<comment type="caution">
    <text evidence="6">The sequence shown here is derived from an EMBL/GenBank/DDBJ whole genome shotgun (WGS) entry which is preliminary data.</text>
</comment>
<feature type="compositionally biased region" description="Basic residues" evidence="4">
    <location>
        <begin position="97"/>
        <end position="106"/>
    </location>
</feature>
<sequence length="286" mass="30839">MTSADRPHRRRRSGRRRSGGRRPDAAQPDTQAPDTPRPDARPADANPAGTAGADRKNPPPQQSQKKQHPKKLGGDAPPRKQGADAPRKQGGDAPRARTGRRGRGGKKGGPALRTVRETSAGGLVVSGLDGPRSGQRAALIGRTDRRGRLLWSMPKGHIEAGETSAQTAVREVKEETGIDGVVLAPLGTIDYWFVAESKRVHKTVHHFLLRATGGELSDEDVEVTEVAWVPLDELDSRLAYADERKLARIAEDLITSLQADLGVPAARTANTRTPDSTPLEHEPRRG</sequence>
<feature type="region of interest" description="Disordered" evidence="4">
    <location>
        <begin position="1"/>
        <end position="136"/>
    </location>
</feature>
<feature type="compositionally biased region" description="Basic and acidic residues" evidence="4">
    <location>
        <begin position="77"/>
        <end position="90"/>
    </location>
</feature>
<dbReference type="PROSITE" id="PS00893">
    <property type="entry name" value="NUDIX_BOX"/>
    <property type="match status" value="1"/>
</dbReference>
<feature type="compositionally biased region" description="Basic residues" evidence="4">
    <location>
        <begin position="7"/>
        <end position="20"/>
    </location>
</feature>
<evidence type="ECO:0000256" key="4">
    <source>
        <dbReference type="SAM" id="MobiDB-lite"/>
    </source>
</evidence>
<dbReference type="eggNOG" id="COG1051">
    <property type="taxonomic scope" value="Bacteria"/>
</dbReference>
<proteinExistence type="inferred from homology"/>
<dbReference type="InterPro" id="IPR020476">
    <property type="entry name" value="Nudix_hydrolase"/>
</dbReference>
<evidence type="ECO:0000313" key="7">
    <source>
        <dbReference type="Proteomes" id="UP000013525"/>
    </source>
</evidence>
<feature type="domain" description="Nudix hydrolase" evidence="5">
    <location>
        <begin position="115"/>
        <end position="251"/>
    </location>
</feature>
<reference evidence="6 7" key="1">
    <citation type="journal article" date="2013" name="Genome Announc.">
        <title>Draft Genome Sequence of Rhodococcus rhodnii Strain LMG5362, a Symbiont of Rhodnius prolixus (Hemiptera, Reduviidae, Triatominae), the Principle Vector of Trypanosoma cruzi.</title>
        <authorList>
            <person name="Pachebat J.A."/>
            <person name="van Keulen G."/>
            <person name="Whitten M.M."/>
            <person name="Girdwood S."/>
            <person name="Del Sol R."/>
            <person name="Dyson P.J."/>
            <person name="Facey P.D."/>
        </authorList>
    </citation>
    <scope>NUCLEOTIDE SEQUENCE [LARGE SCALE GENOMIC DNA]</scope>
    <source>
        <strain evidence="6 7">LMG 5362</strain>
    </source>
</reference>
<evidence type="ECO:0000256" key="1">
    <source>
        <dbReference type="ARBA" id="ARBA00005582"/>
    </source>
</evidence>
<dbReference type="InterPro" id="IPR020084">
    <property type="entry name" value="NUDIX_hydrolase_CS"/>
</dbReference>
<dbReference type="PANTHER" id="PTHR43736">
    <property type="entry name" value="ADP-RIBOSE PYROPHOSPHATASE"/>
    <property type="match status" value="1"/>
</dbReference>
<dbReference type="PATRIC" id="fig|1273125.3.peg.2790"/>
<keyword evidence="2 3" id="KW-0378">Hydrolase</keyword>
<dbReference type="RefSeq" id="WP_010838970.1">
    <property type="nucleotide sequence ID" value="NZ_APMY01000091.1"/>
</dbReference>
<dbReference type="PROSITE" id="PS51462">
    <property type="entry name" value="NUDIX"/>
    <property type="match status" value="1"/>
</dbReference>
<accession>R7WK32</accession>
<organism evidence="6 7">
    <name type="scientific">Rhodococcus rhodnii LMG 5362</name>
    <dbReference type="NCBI Taxonomy" id="1273125"/>
    <lineage>
        <taxon>Bacteria</taxon>
        <taxon>Bacillati</taxon>
        <taxon>Actinomycetota</taxon>
        <taxon>Actinomycetes</taxon>
        <taxon>Mycobacteriales</taxon>
        <taxon>Nocardiaceae</taxon>
        <taxon>Rhodococcus</taxon>
    </lineage>
</organism>
<dbReference type="InterPro" id="IPR015797">
    <property type="entry name" value="NUDIX_hydrolase-like_dom_sf"/>
</dbReference>
<evidence type="ECO:0000313" key="6">
    <source>
        <dbReference type="EMBL" id="EOM75662.1"/>
    </source>
</evidence>
<feature type="region of interest" description="Disordered" evidence="4">
    <location>
        <begin position="265"/>
        <end position="286"/>
    </location>
</feature>
<evidence type="ECO:0000256" key="2">
    <source>
        <dbReference type="ARBA" id="ARBA00022801"/>
    </source>
</evidence>
<dbReference type="Gene3D" id="3.90.79.10">
    <property type="entry name" value="Nucleoside Triphosphate Pyrophosphohydrolase"/>
    <property type="match status" value="1"/>
</dbReference>
<keyword evidence="7" id="KW-1185">Reference proteome</keyword>
<dbReference type="Proteomes" id="UP000013525">
    <property type="component" value="Unassembled WGS sequence"/>
</dbReference>
<evidence type="ECO:0000259" key="5">
    <source>
        <dbReference type="PROSITE" id="PS51462"/>
    </source>
</evidence>
<dbReference type="PRINTS" id="PR00502">
    <property type="entry name" value="NUDIXFAMILY"/>
</dbReference>
<comment type="similarity">
    <text evidence="1 3">Belongs to the Nudix hydrolase family.</text>
</comment>
<dbReference type="AlphaFoldDB" id="R7WK32"/>
<dbReference type="EMBL" id="APMY01000091">
    <property type="protein sequence ID" value="EOM75662.1"/>
    <property type="molecule type" value="Genomic_DNA"/>
</dbReference>
<dbReference type="InterPro" id="IPR000086">
    <property type="entry name" value="NUDIX_hydrolase_dom"/>
</dbReference>
<dbReference type="SUPFAM" id="SSF55811">
    <property type="entry name" value="Nudix"/>
    <property type="match status" value="1"/>
</dbReference>
<dbReference type="CDD" id="cd03673">
    <property type="entry name" value="NUDIX_Ap6A_hydrolase"/>
    <property type="match status" value="1"/>
</dbReference>
<dbReference type="GO" id="GO:0016787">
    <property type="term" value="F:hydrolase activity"/>
    <property type="evidence" value="ECO:0007669"/>
    <property type="project" value="UniProtKB-KW"/>
</dbReference>
<gene>
    <name evidence="6" type="ORF">Rrhod_2932</name>
</gene>
<dbReference type="PANTHER" id="PTHR43736:SF1">
    <property type="entry name" value="DIHYDRONEOPTERIN TRIPHOSPHATE DIPHOSPHATASE"/>
    <property type="match status" value="1"/>
</dbReference>